<comment type="caution">
    <text evidence="1">The sequence shown here is derived from an EMBL/GenBank/DDBJ whole genome shotgun (WGS) entry which is preliminary data.</text>
</comment>
<sequence length="724" mass="82629">MAMEEGGSSGAAAAGDGGQHAQPVAMKFSMSRPKRPPIHSHSKNADQNGAEDAEIEYVTVVDDQGIVVSKSSKRKNEPKVIPKLENTWRPEKRMKNLIVESDVDAEDRFVLETLAKGPKEGVQYGLSVREGKVDRDSEMHALASARDGFQNDSQMAEVGEKRPSMADIEKRKLKEDMMLFPDEAPLDVYEQMPIEEFGEAMLRGMGWDKGKPIGRNSKVVVEPVQYVRRSGMEGLGATPLPQPENQKKFIKPGESREKKPDLVAATGSDGKIRNIVSINEKLVERTKKGVHVGKVMSIIGGRHAWLRGEVTEGREADRRTAGEVFVKLVKSGETVVVNVEDLADIGSLEEEKAMKQLREMKTVSREDRRDDKSHSRYEEREEVRERRGEKPLNKKEDNERSAKRRDSRNEDRNRSPDRMEKERHRGRHGERDASESNDRIEDATREKKYEPRHNERSNAKSNQRIEDYATREKEYEPRHNERSNTKSNERIEDHARRHRGYESRPIERGKNKSNERVEDDHARRDKGYEARHSERDNSKSNERIEDHARRDKGFESMHSERDKSTERKESNVMREKGDRSYTAAQRGESIKDTSLDPAAGKPTKPWLMSHIRVRIINKRMSSGRLYLKKARVVDVISPTVCDILLDENGELLQEVKQEYLETALPKKGGRVVVVGGKHRGLLGKLLERNSDREVALVQMEESFEMVTISLDLVAEFIGDPSDMH</sequence>
<protein>
    <submittedName>
        <fullName evidence="1">Uncharacterized protein</fullName>
    </submittedName>
</protein>
<accession>A0ACC2EAC1</accession>
<evidence type="ECO:0000313" key="2">
    <source>
        <dbReference type="Proteomes" id="UP001162992"/>
    </source>
</evidence>
<keyword evidence="2" id="KW-1185">Reference proteome</keyword>
<reference evidence="2" key="1">
    <citation type="journal article" date="2024" name="Proc. Natl. Acad. Sci. U.S.A.">
        <title>Extraordinary preservation of gene collinearity over three hundred million years revealed in homosporous lycophytes.</title>
        <authorList>
            <person name="Li C."/>
            <person name="Wickell D."/>
            <person name="Kuo L.Y."/>
            <person name="Chen X."/>
            <person name="Nie B."/>
            <person name="Liao X."/>
            <person name="Peng D."/>
            <person name="Ji J."/>
            <person name="Jenkins J."/>
            <person name="Williams M."/>
            <person name="Shu S."/>
            <person name="Plott C."/>
            <person name="Barry K."/>
            <person name="Rajasekar S."/>
            <person name="Grimwood J."/>
            <person name="Han X."/>
            <person name="Sun S."/>
            <person name="Hou Z."/>
            <person name="He W."/>
            <person name="Dai G."/>
            <person name="Sun C."/>
            <person name="Schmutz J."/>
            <person name="Leebens-Mack J.H."/>
            <person name="Li F.W."/>
            <person name="Wang L."/>
        </authorList>
    </citation>
    <scope>NUCLEOTIDE SEQUENCE [LARGE SCALE GENOMIC DNA]</scope>
    <source>
        <strain evidence="2">cv. PW_Plant_1</strain>
    </source>
</reference>
<dbReference type="Proteomes" id="UP001162992">
    <property type="component" value="Chromosome 3"/>
</dbReference>
<proteinExistence type="predicted"/>
<name>A0ACC2EAC1_DIPCM</name>
<organism evidence="1 2">
    <name type="scientific">Diphasiastrum complanatum</name>
    <name type="common">Issler's clubmoss</name>
    <name type="synonym">Lycopodium complanatum</name>
    <dbReference type="NCBI Taxonomy" id="34168"/>
    <lineage>
        <taxon>Eukaryota</taxon>
        <taxon>Viridiplantae</taxon>
        <taxon>Streptophyta</taxon>
        <taxon>Embryophyta</taxon>
        <taxon>Tracheophyta</taxon>
        <taxon>Lycopodiopsida</taxon>
        <taxon>Lycopodiales</taxon>
        <taxon>Lycopodiaceae</taxon>
        <taxon>Lycopodioideae</taxon>
        <taxon>Diphasiastrum</taxon>
    </lineage>
</organism>
<evidence type="ECO:0000313" key="1">
    <source>
        <dbReference type="EMBL" id="KAJ7563412.1"/>
    </source>
</evidence>
<dbReference type="EMBL" id="CM055094">
    <property type="protein sequence ID" value="KAJ7563412.1"/>
    <property type="molecule type" value="Genomic_DNA"/>
</dbReference>
<gene>
    <name evidence="1" type="ORF">O6H91_03G109000</name>
</gene>